<evidence type="ECO:0000256" key="9">
    <source>
        <dbReference type="ARBA" id="ARBA00022989"/>
    </source>
</evidence>
<name>A0A3B3VTZ1_9TELE</name>
<comment type="subunit">
    <text evidence="16">Homotrimer, and heterotrimer of either two LTB and one LTA subunits or (less prevalent) two LTA and one LTB subunits. Interacts with TNFRSF14.</text>
</comment>
<dbReference type="GeneTree" id="ENSGT01060000248544"/>
<feature type="domain" description="THD" evidence="18">
    <location>
        <begin position="99"/>
        <end position="252"/>
    </location>
</feature>
<dbReference type="InterPro" id="IPR002960">
    <property type="entry name" value="TNF_beta"/>
</dbReference>
<dbReference type="PRINTS" id="PR01236">
    <property type="entry name" value="TNFBETA"/>
</dbReference>
<dbReference type="GO" id="GO:0005164">
    <property type="term" value="F:tumor necrosis factor receptor binding"/>
    <property type="evidence" value="ECO:0007669"/>
    <property type="project" value="InterPro"/>
</dbReference>
<dbReference type="GO" id="GO:0005125">
    <property type="term" value="F:cytokine activity"/>
    <property type="evidence" value="ECO:0007669"/>
    <property type="project" value="UniProtKB-KW"/>
</dbReference>
<keyword evidence="7" id="KW-0732">Signal</keyword>
<evidence type="ECO:0000256" key="17">
    <source>
        <dbReference type="SAM" id="Phobius"/>
    </source>
</evidence>
<dbReference type="AlphaFoldDB" id="A0A3B3VTZ1"/>
<proteinExistence type="inferred from homology"/>
<dbReference type="SUPFAM" id="SSF49842">
    <property type="entry name" value="TNF-like"/>
    <property type="match status" value="1"/>
</dbReference>
<dbReference type="STRING" id="48699.ENSPLAP00000028274"/>
<organism evidence="19 20">
    <name type="scientific">Poecilia latipinna</name>
    <name type="common">sailfin molly</name>
    <dbReference type="NCBI Taxonomy" id="48699"/>
    <lineage>
        <taxon>Eukaryota</taxon>
        <taxon>Metazoa</taxon>
        <taxon>Chordata</taxon>
        <taxon>Craniata</taxon>
        <taxon>Vertebrata</taxon>
        <taxon>Euteleostomi</taxon>
        <taxon>Actinopterygii</taxon>
        <taxon>Neopterygii</taxon>
        <taxon>Teleostei</taxon>
        <taxon>Neoteleostei</taxon>
        <taxon>Acanthomorphata</taxon>
        <taxon>Ovalentaria</taxon>
        <taxon>Atherinomorphae</taxon>
        <taxon>Cyprinodontiformes</taxon>
        <taxon>Poeciliidae</taxon>
        <taxon>Poeciliinae</taxon>
        <taxon>Poecilia</taxon>
    </lineage>
</organism>
<comment type="function">
    <text evidence="15">Cytokine that in its homotrimeric form binds to TNFRSF1A/TNFR1, TNFRSF1B/TNFBR and TNFRSF14/HVEM. In its heterotrimeric form with LTB binds to TNFRSF3/LTBR. Lymphotoxin is produced by lymphocytes and is cytotoxic for a wide range of tumor cells in vitro and in vivo.</text>
</comment>
<dbReference type="SMART" id="SM00207">
    <property type="entry name" value="TNF"/>
    <property type="match status" value="1"/>
</dbReference>
<comment type="subcellular location">
    <subcellularLocation>
        <location evidence="1">Membrane</location>
        <topology evidence="1">Single-pass type II membrane protein</topology>
    </subcellularLocation>
</comment>
<evidence type="ECO:0000256" key="3">
    <source>
        <dbReference type="ARBA" id="ARBA00013893"/>
    </source>
</evidence>
<dbReference type="GO" id="GO:0001889">
    <property type="term" value="P:liver development"/>
    <property type="evidence" value="ECO:0007669"/>
    <property type="project" value="Ensembl"/>
</dbReference>
<dbReference type="Pfam" id="PF00229">
    <property type="entry name" value="TNF"/>
    <property type="match status" value="1"/>
</dbReference>
<dbReference type="Gene3D" id="2.60.120.40">
    <property type="match status" value="1"/>
</dbReference>
<evidence type="ECO:0000256" key="16">
    <source>
        <dbReference type="ARBA" id="ARBA00046860"/>
    </source>
</evidence>
<dbReference type="InterPro" id="IPR006053">
    <property type="entry name" value="TNF"/>
</dbReference>
<reference evidence="19" key="1">
    <citation type="submission" date="2025-08" db="UniProtKB">
        <authorList>
            <consortium name="Ensembl"/>
        </authorList>
    </citation>
    <scope>IDENTIFICATION</scope>
</reference>
<dbReference type="CDD" id="cd00184">
    <property type="entry name" value="TNF"/>
    <property type="match status" value="1"/>
</dbReference>
<feature type="transmembrane region" description="Helical" evidence="17">
    <location>
        <begin position="31"/>
        <end position="53"/>
    </location>
</feature>
<dbReference type="PROSITE" id="PS50049">
    <property type="entry name" value="THD_2"/>
    <property type="match status" value="1"/>
</dbReference>
<dbReference type="InterPro" id="IPR008983">
    <property type="entry name" value="Tumour_necrosis_fac-like_dom"/>
</dbReference>
<evidence type="ECO:0000256" key="10">
    <source>
        <dbReference type="ARBA" id="ARBA00023136"/>
    </source>
</evidence>
<dbReference type="PANTHER" id="PTHR11471">
    <property type="entry name" value="TUMOR NECROSIS FACTOR FAMILY MEMBER"/>
    <property type="match status" value="1"/>
</dbReference>
<evidence type="ECO:0000256" key="2">
    <source>
        <dbReference type="ARBA" id="ARBA00008670"/>
    </source>
</evidence>
<protein>
    <recommendedName>
        <fullName evidence="4">Lymphotoxin-alpha</fullName>
    </recommendedName>
    <alternativeName>
        <fullName evidence="12">TNF-alpha</fullName>
    </alternativeName>
    <alternativeName>
        <fullName evidence="13">TNF-beta</fullName>
    </alternativeName>
    <alternativeName>
        <fullName evidence="3">Tumor necrosis factor</fullName>
    </alternativeName>
    <alternativeName>
        <fullName evidence="14">Tumor necrosis factor ligand superfamily member 1</fullName>
    </alternativeName>
</protein>
<dbReference type="Ensembl" id="ENSPLAT00000030121.1">
    <property type="protein sequence ID" value="ENSPLAP00000028274.1"/>
    <property type="gene ID" value="ENSPLAG00000017534.1"/>
</dbReference>
<evidence type="ECO:0000256" key="12">
    <source>
        <dbReference type="ARBA" id="ARBA00029751"/>
    </source>
</evidence>
<evidence type="ECO:0000313" key="20">
    <source>
        <dbReference type="Proteomes" id="UP000261500"/>
    </source>
</evidence>
<keyword evidence="10 17" id="KW-0472">Membrane</keyword>
<evidence type="ECO:0000256" key="15">
    <source>
        <dbReference type="ARBA" id="ARBA00046146"/>
    </source>
</evidence>
<keyword evidence="5" id="KW-0202">Cytokine</keyword>
<evidence type="ECO:0000256" key="8">
    <source>
        <dbReference type="ARBA" id="ARBA00022968"/>
    </source>
</evidence>
<dbReference type="GO" id="GO:0016020">
    <property type="term" value="C:membrane"/>
    <property type="evidence" value="ECO:0007669"/>
    <property type="project" value="UniProtKB-SubCell"/>
</dbReference>
<evidence type="ECO:0000256" key="5">
    <source>
        <dbReference type="ARBA" id="ARBA00022514"/>
    </source>
</evidence>
<sequence length="252" mass="27977">MTGYKITAGDVEAGPQDRMEVLVQKKSSTGLLWKVLAVLLLLALCLGGARLYVWYQLERSHSTTQAGHTAAPIRMDSDEATERFGAHSTLKEMSKKAKAAIHLEGHYDENSNATAVEWRDRVGQAFSQGGFRLHDNQIIIPENGLYFVYSQVSFRVSRSSDQEGEWRPPSLSHRVRRMSQAIGTKVSLLSAVRSACQNVQEDGERSGHGCYSTIYLGAVFQLDKGDTLETETNQLKELDTDEGKTFFGVFAL</sequence>
<dbReference type="GO" id="GO:0005615">
    <property type="term" value="C:extracellular space"/>
    <property type="evidence" value="ECO:0007669"/>
    <property type="project" value="UniProtKB-KW"/>
</dbReference>
<dbReference type="PANTHER" id="PTHR11471:SF23">
    <property type="entry name" value="TUMOR NECROSIS FACTOR"/>
    <property type="match status" value="1"/>
</dbReference>
<evidence type="ECO:0000313" key="19">
    <source>
        <dbReference type="Ensembl" id="ENSPLAP00000028274.1"/>
    </source>
</evidence>
<keyword evidence="11" id="KW-1015">Disulfide bond</keyword>
<reference evidence="19" key="2">
    <citation type="submission" date="2025-09" db="UniProtKB">
        <authorList>
            <consortium name="Ensembl"/>
        </authorList>
    </citation>
    <scope>IDENTIFICATION</scope>
</reference>
<evidence type="ECO:0000256" key="1">
    <source>
        <dbReference type="ARBA" id="ARBA00004606"/>
    </source>
</evidence>
<evidence type="ECO:0000256" key="7">
    <source>
        <dbReference type="ARBA" id="ARBA00022729"/>
    </source>
</evidence>
<keyword evidence="8" id="KW-0735">Signal-anchor</keyword>
<keyword evidence="6 17" id="KW-0812">Transmembrane</keyword>
<evidence type="ECO:0000256" key="6">
    <source>
        <dbReference type="ARBA" id="ARBA00022692"/>
    </source>
</evidence>
<comment type="similarity">
    <text evidence="2">Belongs to the tumor necrosis factor family.</text>
</comment>
<evidence type="ECO:0000256" key="11">
    <source>
        <dbReference type="ARBA" id="ARBA00023157"/>
    </source>
</evidence>
<accession>A0A3B3VTZ1</accession>
<dbReference type="PRINTS" id="PR01234">
    <property type="entry name" value="TNECROSISFCT"/>
</dbReference>
<keyword evidence="20" id="KW-1185">Reference proteome</keyword>
<keyword evidence="9 17" id="KW-1133">Transmembrane helix</keyword>
<evidence type="ECO:0000256" key="4">
    <source>
        <dbReference type="ARBA" id="ARBA00018403"/>
    </source>
</evidence>
<evidence type="ECO:0000256" key="13">
    <source>
        <dbReference type="ARBA" id="ARBA00033253"/>
    </source>
</evidence>
<dbReference type="GO" id="GO:0006955">
    <property type="term" value="P:immune response"/>
    <property type="evidence" value="ECO:0007669"/>
    <property type="project" value="Ensembl"/>
</dbReference>
<dbReference type="InterPro" id="IPR006052">
    <property type="entry name" value="TNF_dom"/>
</dbReference>
<dbReference type="GO" id="GO:0042742">
    <property type="term" value="P:defense response to bacterium"/>
    <property type="evidence" value="ECO:0007669"/>
    <property type="project" value="Ensembl"/>
</dbReference>
<dbReference type="Proteomes" id="UP000261500">
    <property type="component" value="Unplaced"/>
</dbReference>
<evidence type="ECO:0000256" key="14">
    <source>
        <dbReference type="ARBA" id="ARBA00033263"/>
    </source>
</evidence>
<evidence type="ECO:0000259" key="18">
    <source>
        <dbReference type="PROSITE" id="PS50049"/>
    </source>
</evidence>